<feature type="region of interest" description="Disordered" evidence="1">
    <location>
        <begin position="1"/>
        <end position="110"/>
    </location>
</feature>
<feature type="compositionally biased region" description="Polar residues" evidence="1">
    <location>
        <begin position="54"/>
        <end position="90"/>
    </location>
</feature>
<reference evidence="2" key="1">
    <citation type="submission" date="2020-05" db="EMBL/GenBank/DDBJ databases">
        <title>Phylogenomic resolution of chytrid fungi.</title>
        <authorList>
            <person name="Stajich J.E."/>
            <person name="Amses K."/>
            <person name="Simmons R."/>
            <person name="Seto K."/>
            <person name="Myers J."/>
            <person name="Bonds A."/>
            <person name="Quandt C.A."/>
            <person name="Barry K."/>
            <person name="Liu P."/>
            <person name="Grigoriev I."/>
            <person name="Longcore J.E."/>
            <person name="James T.Y."/>
        </authorList>
    </citation>
    <scope>NUCLEOTIDE SEQUENCE</scope>
    <source>
        <strain evidence="2">JEL0318</strain>
    </source>
</reference>
<evidence type="ECO:0000256" key="1">
    <source>
        <dbReference type="SAM" id="MobiDB-lite"/>
    </source>
</evidence>
<evidence type="ECO:0000313" key="3">
    <source>
        <dbReference type="Proteomes" id="UP001212841"/>
    </source>
</evidence>
<dbReference type="Proteomes" id="UP001212841">
    <property type="component" value="Unassembled WGS sequence"/>
</dbReference>
<organism evidence="2 3">
    <name type="scientific">Rhizophlyctis rosea</name>
    <dbReference type="NCBI Taxonomy" id="64517"/>
    <lineage>
        <taxon>Eukaryota</taxon>
        <taxon>Fungi</taxon>
        <taxon>Fungi incertae sedis</taxon>
        <taxon>Chytridiomycota</taxon>
        <taxon>Chytridiomycota incertae sedis</taxon>
        <taxon>Chytridiomycetes</taxon>
        <taxon>Rhizophlyctidales</taxon>
        <taxon>Rhizophlyctidaceae</taxon>
        <taxon>Rhizophlyctis</taxon>
    </lineage>
</organism>
<feature type="compositionally biased region" description="Low complexity" evidence="1">
    <location>
        <begin position="34"/>
        <end position="51"/>
    </location>
</feature>
<evidence type="ECO:0000313" key="2">
    <source>
        <dbReference type="EMBL" id="KAJ3049025.1"/>
    </source>
</evidence>
<accession>A0AAD5X3F8</accession>
<proteinExistence type="predicted"/>
<comment type="caution">
    <text evidence="2">The sequence shown here is derived from an EMBL/GenBank/DDBJ whole genome shotgun (WGS) entry which is preliminary data.</text>
</comment>
<sequence>MSYRQLRQGSKSPVVRPTNTDKENTEAVNIVAPKSTSKTNNTKSKNSGKDNNNPERTSGATGGNIRTNTTKNDTPNLDTTSAGPSGTIINRNRDAGRYMPSTIPGSPAPVDAPNTALTGNPTKTQNVADLTAAFGNLSLVVDRNYSEVSRARTNVISLRPGGKDKAAVTDTRTGVTLIYSNIYDFEAYARAIYRCHGNTKHVRVITDEEYGKLRRQ</sequence>
<keyword evidence="3" id="KW-1185">Reference proteome</keyword>
<protein>
    <submittedName>
        <fullName evidence="2">Uncharacterized protein</fullName>
    </submittedName>
</protein>
<dbReference type="EMBL" id="JADGJD010000703">
    <property type="protein sequence ID" value="KAJ3049025.1"/>
    <property type="molecule type" value="Genomic_DNA"/>
</dbReference>
<feature type="compositionally biased region" description="Polar residues" evidence="1">
    <location>
        <begin position="1"/>
        <end position="11"/>
    </location>
</feature>
<gene>
    <name evidence="2" type="ORF">HK097_009975</name>
</gene>
<name>A0AAD5X3F8_9FUNG</name>
<dbReference type="AlphaFoldDB" id="A0AAD5X3F8"/>